<sequence length="112" mass="12388">MSILSCGKRIEIMSKFGYIKASQFQLVPFDSLIKRSAAKIGAGNRAAFHSYAPRMSKMSSAANLREINAQQNNQIESSSPASQNQSVKTFISDEEVIPIEQPKFERLESAFG</sequence>
<protein>
    <submittedName>
        <fullName evidence="1">Uncharacterized protein</fullName>
    </submittedName>
</protein>
<proteinExistence type="predicted"/>
<dbReference type="EMBL" id="LSSM01000315">
    <property type="protein sequence ID" value="OMJ29329.1"/>
    <property type="molecule type" value="Genomic_DNA"/>
</dbReference>
<evidence type="ECO:0000313" key="1">
    <source>
        <dbReference type="EMBL" id="OMJ29329.1"/>
    </source>
</evidence>
<name>A0A1R1YQZ1_9FUNG</name>
<reference evidence="2" key="1">
    <citation type="submission" date="2017-01" db="EMBL/GenBank/DDBJ databases">
        <authorList>
            <person name="Wang Y."/>
            <person name="White M."/>
            <person name="Kvist S."/>
            <person name="Moncalvo J.-M."/>
        </authorList>
    </citation>
    <scope>NUCLEOTIDE SEQUENCE [LARGE SCALE GENOMIC DNA]</scope>
    <source>
        <strain evidence="2">ID-206-W2</strain>
    </source>
</reference>
<dbReference type="Proteomes" id="UP000187429">
    <property type="component" value="Unassembled WGS sequence"/>
</dbReference>
<comment type="caution">
    <text evidence="1">The sequence shown here is derived from an EMBL/GenBank/DDBJ whole genome shotgun (WGS) entry which is preliminary data.</text>
</comment>
<organism evidence="1 2">
    <name type="scientific">Smittium culicis</name>
    <dbReference type="NCBI Taxonomy" id="133412"/>
    <lineage>
        <taxon>Eukaryota</taxon>
        <taxon>Fungi</taxon>
        <taxon>Fungi incertae sedis</taxon>
        <taxon>Zoopagomycota</taxon>
        <taxon>Kickxellomycotina</taxon>
        <taxon>Harpellomycetes</taxon>
        <taxon>Harpellales</taxon>
        <taxon>Legeriomycetaceae</taxon>
        <taxon>Smittium</taxon>
    </lineage>
</organism>
<dbReference type="AlphaFoldDB" id="A0A1R1YQZ1"/>
<evidence type="ECO:0000313" key="2">
    <source>
        <dbReference type="Proteomes" id="UP000187429"/>
    </source>
</evidence>
<gene>
    <name evidence="1" type="ORF">AYI69_g1174</name>
</gene>
<keyword evidence="2" id="KW-1185">Reference proteome</keyword>
<accession>A0A1R1YQZ1</accession>